<feature type="chain" id="PRO_5007855194" description="CHY-type domain-containing protein" evidence="1">
    <location>
        <begin position="20"/>
        <end position="83"/>
    </location>
</feature>
<dbReference type="AlphaFoldDB" id="A0A165A8Q2"/>
<reference evidence="2 3" key="1">
    <citation type="journal article" date="2016" name="Mol. Biol. Evol.">
        <title>Comparative Genomics of Early-Diverging Mushroom-Forming Fungi Provides Insights into the Origins of Lignocellulose Decay Capabilities.</title>
        <authorList>
            <person name="Nagy L.G."/>
            <person name="Riley R."/>
            <person name="Tritt A."/>
            <person name="Adam C."/>
            <person name="Daum C."/>
            <person name="Floudas D."/>
            <person name="Sun H."/>
            <person name="Yadav J.S."/>
            <person name="Pangilinan J."/>
            <person name="Larsson K.H."/>
            <person name="Matsuura K."/>
            <person name="Barry K."/>
            <person name="Labutti K."/>
            <person name="Kuo R."/>
            <person name="Ohm R.A."/>
            <person name="Bhattacharya S.S."/>
            <person name="Shirouzu T."/>
            <person name="Yoshinaga Y."/>
            <person name="Martin F.M."/>
            <person name="Grigoriev I.V."/>
            <person name="Hibbett D.S."/>
        </authorList>
    </citation>
    <scope>NUCLEOTIDE SEQUENCE [LARGE SCALE GENOMIC DNA]</scope>
    <source>
        <strain evidence="2 3">HHB9708</strain>
    </source>
</reference>
<sequence>MHLELTAVVLVFNSISCLKQRWGCAEQPYCQECHSEASGLTHSGFDPDPCPSLAAEQLLRGPMWRVEHHIQRQRGFKSLLKLL</sequence>
<name>A0A165A8Q2_9AGAM</name>
<protein>
    <recommendedName>
        <fullName evidence="4">CHY-type domain-containing protein</fullName>
    </recommendedName>
</protein>
<evidence type="ECO:0008006" key="4">
    <source>
        <dbReference type="Google" id="ProtNLM"/>
    </source>
</evidence>
<feature type="signal peptide" evidence="1">
    <location>
        <begin position="1"/>
        <end position="19"/>
    </location>
</feature>
<keyword evidence="3" id="KW-1185">Reference proteome</keyword>
<dbReference type="EMBL" id="KV419395">
    <property type="protein sequence ID" value="KZS98630.1"/>
    <property type="molecule type" value="Genomic_DNA"/>
</dbReference>
<evidence type="ECO:0000313" key="3">
    <source>
        <dbReference type="Proteomes" id="UP000076722"/>
    </source>
</evidence>
<organism evidence="2 3">
    <name type="scientific">Sistotremastrum niveocremeum HHB9708</name>
    <dbReference type="NCBI Taxonomy" id="1314777"/>
    <lineage>
        <taxon>Eukaryota</taxon>
        <taxon>Fungi</taxon>
        <taxon>Dikarya</taxon>
        <taxon>Basidiomycota</taxon>
        <taxon>Agaricomycotina</taxon>
        <taxon>Agaricomycetes</taxon>
        <taxon>Sistotremastrales</taxon>
        <taxon>Sistotremastraceae</taxon>
        <taxon>Sertulicium</taxon>
        <taxon>Sertulicium niveocremeum</taxon>
    </lineage>
</organism>
<evidence type="ECO:0000256" key="1">
    <source>
        <dbReference type="SAM" id="SignalP"/>
    </source>
</evidence>
<proteinExistence type="predicted"/>
<gene>
    <name evidence="2" type="ORF">SISNIDRAFT_448909</name>
</gene>
<accession>A0A165A8Q2</accession>
<dbReference type="Proteomes" id="UP000076722">
    <property type="component" value="Unassembled WGS sequence"/>
</dbReference>
<evidence type="ECO:0000313" key="2">
    <source>
        <dbReference type="EMBL" id="KZS98630.1"/>
    </source>
</evidence>
<keyword evidence="1" id="KW-0732">Signal</keyword>